<keyword evidence="3" id="KW-0546">Nucleotide metabolism</keyword>
<name>A0A1Q2LIC3_9HELI</name>
<dbReference type="GO" id="GO:0005829">
    <property type="term" value="C:cytosol"/>
    <property type="evidence" value="ECO:0007669"/>
    <property type="project" value="TreeGrafter"/>
</dbReference>
<dbReference type="PANTHER" id="PTHR11067">
    <property type="entry name" value="INOSINE TRIPHOSPHATE PYROPHOSPHATASE/HAM1 PROTEIN"/>
    <property type="match status" value="1"/>
</dbReference>
<gene>
    <name evidence="4" type="ORF">XJ32_08855</name>
</gene>
<keyword evidence="2" id="KW-0378">Hydrolase</keyword>
<evidence type="ECO:0000256" key="2">
    <source>
        <dbReference type="ARBA" id="ARBA00022801"/>
    </source>
</evidence>
<sequence>MNIPYVILATNNKHKQQEFKHALNTEILTPNDLGILDFDPIECGETFEANAMIKAEALYHILQTHANIPQHYIVIADDSGLCIEALQGLPGIFSARYAHMQNGNTECGNSSDADNREALKAALKEHGIWGSKAYFQCSIAYIIHDEAKQKNIQNVVSGQCHGIVAIKESGTHGFGYDSMFYRDFSQDEILMLDFTLPTNNTNNKITILESLQHSLATLPLEQKTKISHRGQAIQSLLKAFLACFQ</sequence>
<dbReference type="Proteomes" id="UP000188298">
    <property type="component" value="Chromosome"/>
</dbReference>
<dbReference type="Gene3D" id="3.90.950.10">
    <property type="match status" value="1"/>
</dbReference>
<comment type="similarity">
    <text evidence="1">Belongs to the HAM1 NTPase family.</text>
</comment>
<dbReference type="EMBL" id="CP019645">
    <property type="protein sequence ID" value="AQQ60181.1"/>
    <property type="molecule type" value="Genomic_DNA"/>
</dbReference>
<dbReference type="InterPro" id="IPR029001">
    <property type="entry name" value="ITPase-like_fam"/>
</dbReference>
<dbReference type="GO" id="GO:0009143">
    <property type="term" value="P:nucleoside triphosphate catabolic process"/>
    <property type="evidence" value="ECO:0007669"/>
    <property type="project" value="InterPro"/>
</dbReference>
<dbReference type="RefSeq" id="WP_077389167.1">
    <property type="nucleotide sequence ID" value="NZ_CP019645.1"/>
</dbReference>
<dbReference type="SUPFAM" id="SSF52972">
    <property type="entry name" value="ITPase-like"/>
    <property type="match status" value="1"/>
</dbReference>
<evidence type="ECO:0000256" key="1">
    <source>
        <dbReference type="ARBA" id="ARBA00008023"/>
    </source>
</evidence>
<evidence type="ECO:0000313" key="5">
    <source>
        <dbReference type="Proteomes" id="UP000188298"/>
    </source>
</evidence>
<dbReference type="GO" id="GO:0047429">
    <property type="term" value="F:nucleoside triphosphate diphosphatase activity"/>
    <property type="evidence" value="ECO:0007669"/>
    <property type="project" value="InterPro"/>
</dbReference>
<dbReference type="KEGG" id="hbl:XJ32_08855"/>
<protein>
    <submittedName>
        <fullName evidence="4">Purine NTP pyrophosphatase</fullName>
    </submittedName>
</protein>
<evidence type="ECO:0000256" key="3">
    <source>
        <dbReference type="ARBA" id="ARBA00023080"/>
    </source>
</evidence>
<proteinExistence type="inferred from homology"/>
<dbReference type="InterPro" id="IPR002637">
    <property type="entry name" value="RdgB/HAM1"/>
</dbReference>
<dbReference type="AlphaFoldDB" id="A0A1Q2LIC3"/>
<organism evidence="4 5">
    <name type="scientific">Helicobacter bilis</name>
    <dbReference type="NCBI Taxonomy" id="37372"/>
    <lineage>
        <taxon>Bacteria</taxon>
        <taxon>Pseudomonadati</taxon>
        <taxon>Campylobacterota</taxon>
        <taxon>Epsilonproteobacteria</taxon>
        <taxon>Campylobacterales</taxon>
        <taxon>Helicobacteraceae</taxon>
        <taxon>Helicobacter</taxon>
    </lineage>
</organism>
<accession>A0A1Q2LIC3</accession>
<reference evidence="4 5" key="1">
    <citation type="submission" date="2017-02" db="EMBL/GenBank/DDBJ databases">
        <title>Whole genome sequencing of Helicobacter bilis strain AAQJH.</title>
        <authorList>
            <person name="Conlan S."/>
            <person name="Thomas P.J."/>
            <person name="Mullikin J."/>
            <person name="Palmore T.N."/>
            <person name="Frank K.M."/>
            <person name="Segre J.A."/>
        </authorList>
    </citation>
    <scope>NUCLEOTIDE SEQUENCE [LARGE SCALE GENOMIC DNA]</scope>
    <source>
        <strain evidence="4 5">AAQJH</strain>
    </source>
</reference>
<dbReference type="CDD" id="cd00515">
    <property type="entry name" value="HAM1"/>
    <property type="match status" value="1"/>
</dbReference>
<dbReference type="Pfam" id="PF01725">
    <property type="entry name" value="Ham1p_like"/>
    <property type="match status" value="1"/>
</dbReference>
<dbReference type="GO" id="GO:0009117">
    <property type="term" value="P:nucleotide metabolic process"/>
    <property type="evidence" value="ECO:0007669"/>
    <property type="project" value="UniProtKB-KW"/>
</dbReference>
<evidence type="ECO:0000313" key="4">
    <source>
        <dbReference type="EMBL" id="AQQ60181.1"/>
    </source>
</evidence>
<dbReference type="PANTHER" id="PTHR11067:SF9">
    <property type="entry name" value="INOSINE TRIPHOSPHATE PYROPHOSPHATASE"/>
    <property type="match status" value="1"/>
</dbReference>